<sequence length="236" mass="25454">MNSELRAPPSFIANSSTLTSSLPVKTGQPLVCLTADVSDKFLYGEDGFSLRFSGSTVVCKFPGMTETIGHINSGCSAAVCLFSDINHHKSLLFNEDPSLGNEGFCSIFNTESPIQGFSGVSELGCARSLLSSSQSHKSYGPTSAIPIEPFLSEFIIDQVSDNPPLNGEFSRFVSSKGGNKAGPTLVSHSVSVGPDFSYKILQRSVFSNTIDLLQLSSKLQQVDQERQFLKLEFDSF</sequence>
<dbReference type="AlphaFoldDB" id="A0AAN7PVU5"/>
<organism evidence="1 2">
    <name type="scientific">Trapa incisa</name>
    <dbReference type="NCBI Taxonomy" id="236973"/>
    <lineage>
        <taxon>Eukaryota</taxon>
        <taxon>Viridiplantae</taxon>
        <taxon>Streptophyta</taxon>
        <taxon>Embryophyta</taxon>
        <taxon>Tracheophyta</taxon>
        <taxon>Spermatophyta</taxon>
        <taxon>Magnoliopsida</taxon>
        <taxon>eudicotyledons</taxon>
        <taxon>Gunneridae</taxon>
        <taxon>Pentapetalae</taxon>
        <taxon>rosids</taxon>
        <taxon>malvids</taxon>
        <taxon>Myrtales</taxon>
        <taxon>Lythraceae</taxon>
        <taxon>Trapa</taxon>
    </lineage>
</organism>
<keyword evidence="2" id="KW-1185">Reference proteome</keyword>
<dbReference type="Proteomes" id="UP001345219">
    <property type="component" value="Chromosome 16"/>
</dbReference>
<name>A0AAN7PVU5_9MYRT</name>
<evidence type="ECO:0000313" key="1">
    <source>
        <dbReference type="EMBL" id="KAK4752540.1"/>
    </source>
</evidence>
<evidence type="ECO:0000313" key="2">
    <source>
        <dbReference type="Proteomes" id="UP001345219"/>
    </source>
</evidence>
<reference evidence="1 2" key="1">
    <citation type="journal article" date="2023" name="Hortic Res">
        <title>Pangenome of water caltrop reveals structural variations and asymmetric subgenome divergence after allopolyploidization.</title>
        <authorList>
            <person name="Zhang X."/>
            <person name="Chen Y."/>
            <person name="Wang L."/>
            <person name="Yuan Y."/>
            <person name="Fang M."/>
            <person name="Shi L."/>
            <person name="Lu R."/>
            <person name="Comes H.P."/>
            <person name="Ma Y."/>
            <person name="Chen Y."/>
            <person name="Huang G."/>
            <person name="Zhou Y."/>
            <person name="Zheng Z."/>
            <person name="Qiu Y."/>
        </authorList>
    </citation>
    <scope>NUCLEOTIDE SEQUENCE [LARGE SCALE GENOMIC DNA]</scope>
    <source>
        <tissue evidence="1">Roots</tissue>
    </source>
</reference>
<comment type="caution">
    <text evidence="1">The sequence shown here is derived from an EMBL/GenBank/DDBJ whole genome shotgun (WGS) entry which is preliminary data.</text>
</comment>
<accession>A0AAN7PVU5</accession>
<proteinExistence type="predicted"/>
<gene>
    <name evidence="1" type="ORF">SAY87_021338</name>
</gene>
<protein>
    <submittedName>
        <fullName evidence="1">Uncharacterized protein</fullName>
    </submittedName>
</protein>
<dbReference type="EMBL" id="JAXIOK010000016">
    <property type="protein sequence ID" value="KAK4752540.1"/>
    <property type="molecule type" value="Genomic_DNA"/>
</dbReference>